<name>A0A134AKJ3_9FUSO</name>
<keyword evidence="1 4" id="KW-0547">Nucleotide-binding</keyword>
<feature type="binding site" evidence="4">
    <location>
        <begin position="13"/>
        <end position="20"/>
    </location>
    <ligand>
        <name>ATP</name>
        <dbReference type="ChEBI" id="CHEBI:30616"/>
    </ligand>
</feature>
<evidence type="ECO:0000259" key="6">
    <source>
        <dbReference type="Pfam" id="PF22740"/>
    </source>
</evidence>
<keyword evidence="2 4" id="KW-0067">ATP-binding</keyword>
<evidence type="ECO:0000313" key="11">
    <source>
        <dbReference type="Proteomes" id="UP000321397"/>
    </source>
</evidence>
<dbReference type="InterPro" id="IPR053931">
    <property type="entry name" value="RapZ_C"/>
</dbReference>
<evidence type="ECO:0000313" key="12">
    <source>
        <dbReference type="Proteomes" id="UP000321501"/>
    </source>
</evidence>
<dbReference type="Proteomes" id="UP000070483">
    <property type="component" value="Unassembled WGS sequence"/>
</dbReference>
<evidence type="ECO:0000313" key="8">
    <source>
        <dbReference type="EMBL" id="BBM49318.1"/>
    </source>
</evidence>
<reference evidence="8 12" key="4">
    <citation type="submission" date="2019-07" db="EMBL/GenBank/DDBJ databases">
        <title>Complete Genome Sequence of Leptotrichia wadei Strain JMUB3934.</title>
        <authorList>
            <person name="Watanabe S."/>
            <person name="Cui L."/>
        </authorList>
    </citation>
    <scope>NUCLEOTIDE SEQUENCE [LARGE SCALE GENOMIC DNA]</scope>
    <source>
        <strain evidence="8 12">JMUB3934</strain>
    </source>
</reference>
<dbReference type="EMBL" id="AP019835">
    <property type="protein sequence ID" value="BBM49318.1"/>
    <property type="molecule type" value="Genomic_DNA"/>
</dbReference>
<evidence type="ECO:0000259" key="5">
    <source>
        <dbReference type="Pfam" id="PF03668"/>
    </source>
</evidence>
<feature type="domain" description="RapZ C-terminal" evidence="6">
    <location>
        <begin position="166"/>
        <end position="285"/>
    </location>
</feature>
<organism evidence="9 10">
    <name type="scientific">Leptotrichia wadei</name>
    <dbReference type="NCBI Taxonomy" id="157687"/>
    <lineage>
        <taxon>Bacteria</taxon>
        <taxon>Fusobacteriati</taxon>
        <taxon>Fusobacteriota</taxon>
        <taxon>Fusobacteriia</taxon>
        <taxon>Fusobacteriales</taxon>
        <taxon>Leptotrichiaceae</taxon>
        <taxon>Leptotrichia</taxon>
    </lineage>
</organism>
<gene>
    <name evidence="9" type="ORF">HMPREF3180_00767</name>
    <name evidence="7" type="ORF">JMUB3933_0585</name>
    <name evidence="8" type="ORF">JMUB3934_0613</name>
</gene>
<protein>
    <submittedName>
        <fullName evidence="9">Uncharacterized protein</fullName>
    </submittedName>
</protein>
<dbReference type="OrthoDB" id="9784461at2"/>
<keyword evidence="10" id="KW-1185">Reference proteome</keyword>
<dbReference type="Gene3D" id="3.40.50.300">
    <property type="entry name" value="P-loop containing nucleotide triphosphate hydrolases"/>
    <property type="match status" value="1"/>
</dbReference>
<dbReference type="EMBL" id="AP019834">
    <property type="protein sequence ID" value="BBM47085.1"/>
    <property type="molecule type" value="Genomic_DNA"/>
</dbReference>
<dbReference type="Proteomes" id="UP000321397">
    <property type="component" value="Chromosome"/>
</dbReference>
<accession>A0A134AKJ3</accession>
<dbReference type="NCBIfam" id="NF003828">
    <property type="entry name" value="PRK05416.1"/>
    <property type="match status" value="1"/>
</dbReference>
<evidence type="ECO:0000313" key="10">
    <source>
        <dbReference type="Proteomes" id="UP000070483"/>
    </source>
</evidence>
<feature type="domain" description="RapZ-like N-terminal" evidence="5">
    <location>
        <begin position="7"/>
        <end position="161"/>
    </location>
</feature>
<dbReference type="InterPro" id="IPR005337">
    <property type="entry name" value="RapZ-like"/>
</dbReference>
<dbReference type="PANTHER" id="PTHR30448">
    <property type="entry name" value="RNASE ADAPTER PROTEIN RAPZ"/>
    <property type="match status" value="1"/>
</dbReference>
<dbReference type="EMBL" id="LSDD01000050">
    <property type="protein sequence ID" value="KXB68169.1"/>
    <property type="molecule type" value="Genomic_DNA"/>
</dbReference>
<dbReference type="GO" id="GO:0005524">
    <property type="term" value="F:ATP binding"/>
    <property type="evidence" value="ECO:0007669"/>
    <property type="project" value="UniProtKB-UniRule"/>
</dbReference>
<evidence type="ECO:0000256" key="4">
    <source>
        <dbReference type="HAMAP-Rule" id="MF_00636"/>
    </source>
</evidence>
<sequence>MDKVKKELVIITGMSGAGKSEAMKFFEDREYFCIDNFPINLFQYLNEIFLSSEKRNQVAIAIDVRNQEFIEQLTKQLEILDKEEISHTMIYLDARTDVLLSRYELSRRKHPLNMYDTLLANIKAERKIIKDFMVKADLVIDTSTLTVKKLQEVLEKEFSGQRKKISVNLTSFGFKYGIPLDLHLMFDLRFLPNPYYIDNLKRKTGNHKEVQDYVMGLPESQEFYKMLLNMLLYLIPKYEKEGKSHLRIGIGCSGGQHRSATFVNKLYDDLSQKMDYHIGKFHREVGDKKEI</sequence>
<evidence type="ECO:0000313" key="7">
    <source>
        <dbReference type="EMBL" id="BBM47085.1"/>
    </source>
</evidence>
<dbReference type="Pfam" id="PF22740">
    <property type="entry name" value="PapZ_C"/>
    <property type="match status" value="1"/>
</dbReference>
<dbReference type="HAMAP" id="MF_00636">
    <property type="entry name" value="RapZ_like"/>
    <property type="match status" value="1"/>
</dbReference>
<dbReference type="Proteomes" id="UP000321501">
    <property type="component" value="Chromosome"/>
</dbReference>
<reference evidence="10" key="1">
    <citation type="submission" date="2016-01" db="EMBL/GenBank/DDBJ databases">
        <authorList>
            <person name="Mitreva M."/>
            <person name="Pepin K.H."/>
            <person name="Mihindukulasuriya K.A."/>
            <person name="Fulton R."/>
            <person name="Fronick C."/>
            <person name="O'Laughlin M."/>
            <person name="Miner T."/>
            <person name="Herter B."/>
            <person name="Rosa B.A."/>
            <person name="Cordes M."/>
            <person name="Tomlinson C."/>
            <person name="Wollam A."/>
            <person name="Palsikar V.B."/>
            <person name="Mardis E.R."/>
            <person name="Wilson R.K."/>
        </authorList>
    </citation>
    <scope>NUCLEOTIDE SEQUENCE [LARGE SCALE GENOMIC DNA]</scope>
    <source>
        <strain evidence="10">KA00185</strain>
    </source>
</reference>
<dbReference type="PATRIC" id="fig|157687.3.peg.763"/>
<dbReference type="InterPro" id="IPR027417">
    <property type="entry name" value="P-loop_NTPase"/>
</dbReference>
<dbReference type="AlphaFoldDB" id="A0A134AKJ3"/>
<dbReference type="PIRSF" id="PIRSF005052">
    <property type="entry name" value="P-loopkin"/>
    <property type="match status" value="1"/>
</dbReference>
<reference evidence="9" key="2">
    <citation type="submission" date="2016-01" db="EMBL/GenBank/DDBJ databases">
        <authorList>
            <person name="Oliw E.H."/>
        </authorList>
    </citation>
    <scope>NUCLEOTIDE SEQUENCE [LARGE SCALE GENOMIC DNA]</scope>
    <source>
        <strain evidence="9">KA00185</strain>
    </source>
</reference>
<proteinExistence type="inferred from homology"/>
<evidence type="ECO:0000256" key="3">
    <source>
        <dbReference type="ARBA" id="ARBA00023134"/>
    </source>
</evidence>
<dbReference type="STRING" id="157687.HMPREF3180_00767"/>
<evidence type="ECO:0000256" key="1">
    <source>
        <dbReference type="ARBA" id="ARBA00022741"/>
    </source>
</evidence>
<reference evidence="7 11" key="3">
    <citation type="submission" date="2019-07" db="EMBL/GenBank/DDBJ databases">
        <title>Complete Genome Sequence of Leptotrichia wadei Strain JMUB3933.</title>
        <authorList>
            <person name="Watanabe S."/>
            <person name="Cui L."/>
        </authorList>
    </citation>
    <scope>NUCLEOTIDE SEQUENCE [LARGE SCALE GENOMIC DNA]</scope>
    <source>
        <strain evidence="7 11">JMUB3933</strain>
    </source>
</reference>
<dbReference type="PANTHER" id="PTHR30448:SF0">
    <property type="entry name" value="RNASE ADAPTER PROTEIN RAPZ"/>
    <property type="match status" value="1"/>
</dbReference>
<evidence type="ECO:0000313" key="9">
    <source>
        <dbReference type="EMBL" id="KXB68169.1"/>
    </source>
</evidence>
<dbReference type="RefSeq" id="WP_018499166.1">
    <property type="nucleotide sequence ID" value="NZ_AP019829.2"/>
</dbReference>
<dbReference type="Pfam" id="PF03668">
    <property type="entry name" value="RapZ-like_N"/>
    <property type="match status" value="1"/>
</dbReference>
<feature type="binding site" evidence="4">
    <location>
        <begin position="63"/>
        <end position="66"/>
    </location>
    <ligand>
        <name>GTP</name>
        <dbReference type="ChEBI" id="CHEBI:37565"/>
    </ligand>
</feature>
<dbReference type="SUPFAM" id="SSF52540">
    <property type="entry name" value="P-loop containing nucleoside triphosphate hydrolases"/>
    <property type="match status" value="1"/>
</dbReference>
<evidence type="ECO:0000256" key="2">
    <source>
        <dbReference type="ARBA" id="ARBA00022840"/>
    </source>
</evidence>
<dbReference type="GO" id="GO:0005525">
    <property type="term" value="F:GTP binding"/>
    <property type="evidence" value="ECO:0007669"/>
    <property type="project" value="UniProtKB-UniRule"/>
</dbReference>
<dbReference type="GeneID" id="84803939"/>
<keyword evidence="3 4" id="KW-0342">GTP-binding</keyword>
<dbReference type="InterPro" id="IPR053930">
    <property type="entry name" value="RapZ-like_N"/>
</dbReference>